<dbReference type="InterPro" id="IPR041898">
    <property type="entry name" value="MAGE_WH1"/>
</dbReference>
<dbReference type="Gene3D" id="1.10.10.1200">
    <property type="entry name" value="MAGE homology domain, winged helix WH1 motif"/>
    <property type="match status" value="1"/>
</dbReference>
<dbReference type="PANTHER" id="PTHR11736:SF14">
    <property type="entry name" value="NSE3 HOMOLOG, SMC5-SMC6 COMPLEX COMPONENT"/>
    <property type="match status" value="1"/>
</dbReference>
<keyword evidence="3" id="KW-1185">Reference proteome</keyword>
<dbReference type="PANTHER" id="PTHR11736">
    <property type="entry name" value="MELANOMA-ASSOCIATED ANTIGEN MAGE ANTIGEN"/>
    <property type="match status" value="1"/>
</dbReference>
<accession>A0A2T7NVF7</accession>
<dbReference type="OrthoDB" id="205198at2759"/>
<evidence type="ECO:0000259" key="1">
    <source>
        <dbReference type="PROSITE" id="PS50838"/>
    </source>
</evidence>
<organism evidence="2 3">
    <name type="scientific">Pomacea canaliculata</name>
    <name type="common">Golden apple snail</name>
    <dbReference type="NCBI Taxonomy" id="400727"/>
    <lineage>
        <taxon>Eukaryota</taxon>
        <taxon>Metazoa</taxon>
        <taxon>Spiralia</taxon>
        <taxon>Lophotrochozoa</taxon>
        <taxon>Mollusca</taxon>
        <taxon>Gastropoda</taxon>
        <taxon>Caenogastropoda</taxon>
        <taxon>Architaenioglossa</taxon>
        <taxon>Ampullarioidea</taxon>
        <taxon>Ampullariidae</taxon>
        <taxon>Pomacea</taxon>
    </lineage>
</organism>
<dbReference type="PROSITE" id="PS50838">
    <property type="entry name" value="MAGE"/>
    <property type="match status" value="1"/>
</dbReference>
<name>A0A2T7NVF7_POMCA</name>
<dbReference type="AlphaFoldDB" id="A0A2T7NVF7"/>
<feature type="domain" description="MAGE" evidence="1">
    <location>
        <begin position="1"/>
        <end position="169"/>
    </location>
</feature>
<sequence>MKEHSKGLPAVMKIAADHLQKVFGIEIVELQDKLKGSYILINKMKDPTHLAWNDADNAKTGLLVVVLSIIFMSGNVVQDGELWHSLRGFGVNPDQHHETFGDVKKLVMQEFVKQAYLETTRVPNSDPSVYEVRWGQRAMHETSKKDILKFVCLLYKMEPAQWASQYQDAMEEEETARNAAAGSV</sequence>
<dbReference type="InterPro" id="IPR041899">
    <property type="entry name" value="MAGE_WH2"/>
</dbReference>
<evidence type="ECO:0000313" key="3">
    <source>
        <dbReference type="Proteomes" id="UP000245119"/>
    </source>
</evidence>
<evidence type="ECO:0000313" key="2">
    <source>
        <dbReference type="EMBL" id="PVD25159.1"/>
    </source>
</evidence>
<proteinExistence type="predicted"/>
<dbReference type="FunFam" id="1.10.10.1210:FF:000001">
    <property type="entry name" value="melanoma-associated antigen D1"/>
    <property type="match status" value="1"/>
</dbReference>
<dbReference type="STRING" id="400727.A0A2T7NVF7"/>
<dbReference type="Proteomes" id="UP000245119">
    <property type="component" value="Linkage Group LG9"/>
</dbReference>
<dbReference type="Gene3D" id="1.10.10.1210">
    <property type="entry name" value="MAGE homology domain, winged helix WH2 motif"/>
    <property type="match status" value="1"/>
</dbReference>
<gene>
    <name evidence="2" type="ORF">C0Q70_15657</name>
</gene>
<dbReference type="Pfam" id="PF01454">
    <property type="entry name" value="MAGE"/>
    <property type="match status" value="1"/>
</dbReference>
<comment type="caution">
    <text evidence="2">The sequence shown here is derived from an EMBL/GenBank/DDBJ whole genome shotgun (WGS) entry which is preliminary data.</text>
</comment>
<dbReference type="InterPro" id="IPR002190">
    <property type="entry name" value="MHD_dom"/>
</dbReference>
<dbReference type="SMART" id="SM01373">
    <property type="entry name" value="MAGE"/>
    <property type="match status" value="1"/>
</dbReference>
<protein>
    <recommendedName>
        <fullName evidence="1">MAGE domain-containing protein</fullName>
    </recommendedName>
</protein>
<dbReference type="InterPro" id="IPR037445">
    <property type="entry name" value="MAGE"/>
</dbReference>
<reference evidence="2 3" key="1">
    <citation type="submission" date="2018-04" db="EMBL/GenBank/DDBJ databases">
        <title>The genome of golden apple snail Pomacea canaliculata provides insight into stress tolerance and invasive adaptation.</title>
        <authorList>
            <person name="Liu C."/>
            <person name="Liu B."/>
            <person name="Ren Y."/>
            <person name="Zhang Y."/>
            <person name="Wang H."/>
            <person name="Li S."/>
            <person name="Jiang F."/>
            <person name="Yin L."/>
            <person name="Zhang G."/>
            <person name="Qian W."/>
            <person name="Fan W."/>
        </authorList>
    </citation>
    <scope>NUCLEOTIDE SEQUENCE [LARGE SCALE GENOMIC DNA]</scope>
    <source>
        <strain evidence="2">SZHN2017</strain>
        <tissue evidence="2">Muscle</tissue>
    </source>
</reference>
<dbReference type="EMBL" id="PZQS01000009">
    <property type="protein sequence ID" value="PVD25159.1"/>
    <property type="molecule type" value="Genomic_DNA"/>
</dbReference>
<dbReference type="GO" id="GO:0005634">
    <property type="term" value="C:nucleus"/>
    <property type="evidence" value="ECO:0007669"/>
    <property type="project" value="TreeGrafter"/>
</dbReference>